<evidence type="ECO:0000256" key="1">
    <source>
        <dbReference type="ARBA" id="ARBA00004141"/>
    </source>
</evidence>
<dbReference type="GO" id="GO:0016020">
    <property type="term" value="C:membrane"/>
    <property type="evidence" value="ECO:0007669"/>
    <property type="project" value="UniProtKB-SubCell"/>
</dbReference>
<feature type="region of interest" description="Disordered" evidence="5">
    <location>
        <begin position="867"/>
        <end position="886"/>
    </location>
</feature>
<dbReference type="InterPro" id="IPR052430">
    <property type="entry name" value="IVT-Associated"/>
</dbReference>
<evidence type="ECO:0000313" key="7">
    <source>
        <dbReference type="EMBL" id="KAF6005135.1"/>
    </source>
</evidence>
<protein>
    <submittedName>
        <fullName evidence="7">Uncharacterized protein</fullName>
    </submittedName>
</protein>
<dbReference type="PANTHER" id="PTHR47804">
    <property type="entry name" value="60S RIBOSOMAL PROTEIN L19"/>
    <property type="match status" value="1"/>
</dbReference>
<dbReference type="PANTHER" id="PTHR47804:SF3">
    <property type="entry name" value="PROTEIN BRE4"/>
    <property type="match status" value="1"/>
</dbReference>
<feature type="transmembrane region" description="Helical" evidence="6">
    <location>
        <begin position="598"/>
        <end position="617"/>
    </location>
</feature>
<evidence type="ECO:0000256" key="4">
    <source>
        <dbReference type="ARBA" id="ARBA00023136"/>
    </source>
</evidence>
<feature type="region of interest" description="Disordered" evidence="5">
    <location>
        <begin position="947"/>
        <end position="1010"/>
    </location>
</feature>
<feature type="compositionally biased region" description="Basic and acidic residues" evidence="5">
    <location>
        <begin position="828"/>
        <end position="840"/>
    </location>
</feature>
<feature type="transmembrane region" description="Helical" evidence="6">
    <location>
        <begin position="126"/>
        <end position="146"/>
    </location>
</feature>
<keyword evidence="8" id="KW-1185">Reference proteome</keyword>
<comment type="caution">
    <text evidence="7">The sequence shown here is derived from an EMBL/GenBank/DDBJ whole genome shotgun (WGS) entry which is preliminary data.</text>
</comment>
<feature type="region of interest" description="Disordered" evidence="5">
    <location>
        <begin position="811"/>
        <end position="840"/>
    </location>
</feature>
<evidence type="ECO:0000256" key="6">
    <source>
        <dbReference type="SAM" id="Phobius"/>
    </source>
</evidence>
<reference evidence="7 8" key="1">
    <citation type="journal article" date="2020" name="J. Phycol.">
        <title>Comparative genome analysis reveals Cyanidiococcus gen. nov., a new extremophilic red algal genus sister to Cyanidioschyzon (Cyanidioschyzonaceae, Rhodophyta).</title>
        <authorList>
            <person name="Liu S.-L."/>
            <person name="Chiang Y.-R."/>
            <person name="Yoon H.S."/>
            <person name="Fu H.-Y."/>
        </authorList>
    </citation>
    <scope>NUCLEOTIDE SEQUENCE [LARGE SCALE GENOMIC DNA]</scope>
    <source>
        <strain evidence="7 8">THAL066</strain>
    </source>
</reference>
<feature type="transmembrane region" description="Helical" evidence="6">
    <location>
        <begin position="461"/>
        <end position="481"/>
    </location>
</feature>
<keyword evidence="2 6" id="KW-0812">Transmembrane</keyword>
<feature type="transmembrane region" description="Helical" evidence="6">
    <location>
        <begin position="516"/>
        <end position="536"/>
    </location>
</feature>
<keyword evidence="3 6" id="KW-1133">Transmembrane helix</keyword>
<keyword evidence="4 6" id="KW-0472">Membrane</keyword>
<feature type="transmembrane region" description="Helical" evidence="6">
    <location>
        <begin position="158"/>
        <end position="179"/>
    </location>
</feature>
<feature type="transmembrane region" description="Helical" evidence="6">
    <location>
        <begin position="51"/>
        <end position="70"/>
    </location>
</feature>
<dbReference type="OrthoDB" id="2148at2759"/>
<evidence type="ECO:0000256" key="3">
    <source>
        <dbReference type="ARBA" id="ARBA00022989"/>
    </source>
</evidence>
<dbReference type="AlphaFoldDB" id="A0A7J7IPT5"/>
<evidence type="ECO:0000256" key="5">
    <source>
        <dbReference type="SAM" id="MobiDB-lite"/>
    </source>
</evidence>
<accession>A0A7J7IPT5</accession>
<feature type="transmembrane region" description="Helical" evidence="6">
    <location>
        <begin position="77"/>
        <end position="97"/>
    </location>
</feature>
<organism evidence="7 8">
    <name type="scientific">Cyanidiococcus yangmingshanensis</name>
    <dbReference type="NCBI Taxonomy" id="2690220"/>
    <lineage>
        <taxon>Eukaryota</taxon>
        <taxon>Rhodophyta</taxon>
        <taxon>Bangiophyceae</taxon>
        <taxon>Cyanidiales</taxon>
        <taxon>Cyanidiaceae</taxon>
        <taxon>Cyanidiococcus</taxon>
    </lineage>
</organism>
<feature type="compositionally biased region" description="Basic and acidic residues" evidence="5">
    <location>
        <begin position="1001"/>
        <end position="1010"/>
    </location>
</feature>
<gene>
    <name evidence="7" type="ORF">F1559_001148</name>
</gene>
<evidence type="ECO:0000256" key="2">
    <source>
        <dbReference type="ARBA" id="ARBA00022692"/>
    </source>
</evidence>
<feature type="transmembrane region" description="Helical" evidence="6">
    <location>
        <begin position="493"/>
        <end position="509"/>
    </location>
</feature>
<sequence>MMFWAQCRRALLFVLRLLISEKSKNALRVALVCAAVTVTIFFAVLRSRLECYTNILAYVALVIIAQHSHIGAVFRAGAILSLASLIATIFALVGLAIADKSAAALYFICLVLATIATILRTDMNPISLGMGITINFLFGAVFILYVKTPPSEAWNRTYPTLLSGLFASVAALLGAILIFPKSARRALRRGLAQSLRETGELLLDLRETLLTPVKERQFSISIESEMGGPDFAHDALAKVQALRAAFSQHRIMLSYMPFEPNLWPPWQCEPDQAWGRLLNTAEDFLFQVDAIVCVFANEQAFLSEALSKLFSDSIQALIDYLEAAQKSALKLSECIQVYPKHLDTEVALTSTMRTELNRVIARARHRRWRELQFEDRESDVNPTTAYEFASLMFVAYNVRALQRSIESLQGSVAALLAERRRLRYAPIANLFRWIPIIVKAPIQSWMKTHVLLRNPDNLKFLIKYILCVAIIVFPTLFVSQFSYQVYSFLQHDNAISAYIIVTILFMRGVEMTVFRVFLYFTVTFASCALAYALTVMAPTDPYVIDMWIGVWTWGALLVASIDPAYIVATFPFLLSQYFIIGCQFGLGFTFVYAASRAVSVSCGCFVVAAVSVLLWPYRSEEEVRELLSRIFKSIIQMLVETSEAFVQMNKEGSKATWEEHGGANVESTIRQTETLITVTNLRMVLDITPNYRKTSLPQGVGWVSLLMRRFLLLRQVVRASPQIRGTYSTTAYEVFLKHLEPELNSTLRQWERTAALAAERLKARRSERPPPGMLVEALADLRKARDALVAKYALIRSDMLRHWRQSLSALRESPASPELSRRGTAQRNHLDSSMEVPRDSNDRANIGLAQQEGVAAIIPTEDIDHASRAGNADHEPATDPLADRVDSLELGPPDLLPDDSVRFLAWLYAMRLMYSAFDCVVEAICALRYGPHRRSRWQRCWRKLTGRRGSMSEQNSPPTPAADDPQGMQTEPVPASEPSKLHQRSSSPEHEPAVSGNDTDAEMRRDELQQ</sequence>
<comment type="subcellular location">
    <subcellularLocation>
        <location evidence="1">Membrane</location>
        <topology evidence="1">Multi-pass membrane protein</topology>
    </subcellularLocation>
</comment>
<dbReference type="Proteomes" id="UP000530660">
    <property type="component" value="Unassembled WGS sequence"/>
</dbReference>
<evidence type="ECO:0000313" key="8">
    <source>
        <dbReference type="Proteomes" id="UP000530660"/>
    </source>
</evidence>
<feature type="transmembrane region" description="Helical" evidence="6">
    <location>
        <begin position="26"/>
        <end position="45"/>
    </location>
</feature>
<proteinExistence type="predicted"/>
<name>A0A7J7IPT5_9RHOD</name>
<dbReference type="EMBL" id="VWRR01000001">
    <property type="protein sequence ID" value="KAF6005135.1"/>
    <property type="molecule type" value="Genomic_DNA"/>
</dbReference>
<feature type="transmembrane region" description="Helical" evidence="6">
    <location>
        <begin position="103"/>
        <end position="119"/>
    </location>
</feature>